<dbReference type="InterPro" id="IPR051395">
    <property type="entry name" value="Cytochrome_c_Peroxidase/MauG"/>
</dbReference>
<dbReference type="GO" id="GO:0009055">
    <property type="term" value="F:electron transfer activity"/>
    <property type="evidence" value="ECO:0007669"/>
    <property type="project" value="InterPro"/>
</dbReference>
<keyword evidence="1" id="KW-1133">Transmembrane helix</keyword>
<evidence type="ECO:0000313" key="2">
    <source>
        <dbReference type="EMBL" id="MCM2679957.1"/>
    </source>
</evidence>
<accession>A0AA42B7N8</accession>
<sequence length="727" mass="80349">MSTVAQAKFRQFIYRLFAIAVGVAVIVLVSFLTSDKFKSIVDTLTPPELPLLQVRNPDGSWVKQYWPDQNWGSHGDYVSDDARKYHHISQGTRTIPIPYEWFINLEQPSQSVSSFLLLNWFSDNGLLTDDEFILRFGFIRSEAHPEYNPDGLPIGLARSPSITLPGYSTQTNGIGFTCAACHTGHFIHDNKGEKVEYVVDGAPATTDLTQLTRTLSASLGQTALSSKLSLFDGRFDRFAKRVLGPNYNAANKLRLSNELASVVVAGQGNSDIIEVEEGFMRLDALNRIGNQVFADNMNRRSNYHAINAPVNYPHLWTASWFDWVQYDGSIMGPLIRNAGEAMGVSAYVDMTSSLEDNRFDSSIPLENLVWLEEFLGGQEPNPQDGFSGLHPPQWSLSEIDDEKASLGQSLYQAKCEGCHLPALNSDEIWQAQYFAPIVYEHNGVMRETPHKVLKLKLIDLSQVGTDPAQANVLGQRTLSTAGITNVIESEVTPSVGIDEVICGEAANQEYSSQLNEQFAYSSKGVYEDDNAAPEAVASLVDVPVKDGGDILFGFALGAIVQETINAWYKEKGVTDPALKAKIEGNRPNCIRATSGYKARPLNGVWATAPFLHNGSVATLRDLLCPANDQRPTYLELGNIRFDAKNVGLYQPNGFEKVAKKLLADGRKYTDEGYFILDTQVPGNSNSGHHFSDQYDTSKHYLDQPKGVIGTAFNEEQCDAIIEYLKTI</sequence>
<dbReference type="Pfam" id="PF21419">
    <property type="entry name" value="RoxA-like_Cyt-c"/>
    <property type="match status" value="1"/>
</dbReference>
<comment type="caution">
    <text evidence="2">The sequence shown here is derived from an EMBL/GenBank/DDBJ whole genome shotgun (WGS) entry which is preliminary data.</text>
</comment>
<keyword evidence="2" id="KW-0560">Oxidoreductase</keyword>
<keyword evidence="3" id="KW-1185">Reference proteome</keyword>
<name>A0AA42B7N8_9GAMM</name>
<dbReference type="AlphaFoldDB" id="A0AA42B7N8"/>
<dbReference type="Gene3D" id="1.10.760.10">
    <property type="entry name" value="Cytochrome c-like domain"/>
    <property type="match status" value="1"/>
</dbReference>
<proteinExistence type="predicted"/>
<evidence type="ECO:0000313" key="3">
    <source>
        <dbReference type="Proteomes" id="UP001165393"/>
    </source>
</evidence>
<evidence type="ECO:0000256" key="1">
    <source>
        <dbReference type="SAM" id="Phobius"/>
    </source>
</evidence>
<dbReference type="Proteomes" id="UP001165393">
    <property type="component" value="Unassembled WGS sequence"/>
</dbReference>
<dbReference type="SUPFAM" id="SSF46626">
    <property type="entry name" value="Cytochrome c"/>
    <property type="match status" value="1"/>
</dbReference>
<dbReference type="EMBL" id="JAMQGP010000003">
    <property type="protein sequence ID" value="MCM2679957.1"/>
    <property type="molecule type" value="Genomic_DNA"/>
</dbReference>
<gene>
    <name evidence="2" type="ORF">NAF29_09795</name>
</gene>
<reference evidence="2 3" key="1">
    <citation type="journal article" date="2013" name="Antonie Van Leeuwenhoek">
        <title>Echinimonas agarilytica gen. nov., sp. nov., a new gammaproteobacterium isolated from the sea urchin Strongylocentrotus intermedius.</title>
        <authorList>
            <person name="Nedashkovskaya O.I."/>
            <person name="Stenkova A.M."/>
            <person name="Zhukova N.V."/>
            <person name="Van Trappen S."/>
            <person name="Lee J.S."/>
            <person name="Kim S.B."/>
        </authorList>
    </citation>
    <scope>NUCLEOTIDE SEQUENCE [LARGE SCALE GENOMIC DNA]</scope>
    <source>
        <strain evidence="2 3">KMM 6351</strain>
    </source>
</reference>
<dbReference type="PANTHER" id="PTHR30600">
    <property type="entry name" value="CYTOCHROME C PEROXIDASE-RELATED"/>
    <property type="match status" value="1"/>
</dbReference>
<protein>
    <submittedName>
        <fullName evidence="2">Di-heme-cytochrome C peroxidase</fullName>
    </submittedName>
</protein>
<keyword evidence="2" id="KW-0575">Peroxidase</keyword>
<dbReference type="InterPro" id="IPR036909">
    <property type="entry name" value="Cyt_c-like_dom_sf"/>
</dbReference>
<organism evidence="2 3">
    <name type="scientific">Echinimonas agarilytica</name>
    <dbReference type="NCBI Taxonomy" id="1215918"/>
    <lineage>
        <taxon>Bacteria</taxon>
        <taxon>Pseudomonadati</taxon>
        <taxon>Pseudomonadota</taxon>
        <taxon>Gammaproteobacteria</taxon>
        <taxon>Alteromonadales</taxon>
        <taxon>Echinimonadaceae</taxon>
        <taxon>Echinimonas</taxon>
    </lineage>
</organism>
<keyword evidence="1" id="KW-0472">Membrane</keyword>
<dbReference type="GO" id="GO:0004130">
    <property type="term" value="F:cytochrome-c peroxidase activity"/>
    <property type="evidence" value="ECO:0007669"/>
    <property type="project" value="TreeGrafter"/>
</dbReference>
<dbReference type="RefSeq" id="WP_251261367.1">
    <property type="nucleotide sequence ID" value="NZ_JAMQGP010000003.1"/>
</dbReference>
<dbReference type="GO" id="GO:0020037">
    <property type="term" value="F:heme binding"/>
    <property type="evidence" value="ECO:0007669"/>
    <property type="project" value="InterPro"/>
</dbReference>
<dbReference type="NCBIfam" id="NF040606">
    <property type="entry name" value="CytoC_perox"/>
    <property type="match status" value="1"/>
</dbReference>
<keyword evidence="1" id="KW-0812">Transmembrane</keyword>
<feature type="transmembrane region" description="Helical" evidence="1">
    <location>
        <begin position="12"/>
        <end position="32"/>
    </location>
</feature>
<dbReference type="InterPro" id="IPR047758">
    <property type="entry name" value="CytoC_perox"/>
</dbReference>
<dbReference type="PANTHER" id="PTHR30600:SF9">
    <property type="entry name" value="BLR7738 PROTEIN"/>
    <property type="match status" value="1"/>
</dbReference>